<proteinExistence type="predicted"/>
<protein>
    <submittedName>
        <fullName evidence="2">Uncharacterized protein</fullName>
    </submittedName>
</protein>
<keyword evidence="3" id="KW-1185">Reference proteome</keyword>
<gene>
    <name evidence="2" type="ORF">ECRASSUSDP1_LOCUS25873</name>
</gene>
<feature type="region of interest" description="Disordered" evidence="1">
    <location>
        <begin position="1"/>
        <end position="65"/>
    </location>
</feature>
<feature type="region of interest" description="Disordered" evidence="1">
    <location>
        <begin position="820"/>
        <end position="839"/>
    </location>
</feature>
<evidence type="ECO:0000313" key="3">
    <source>
        <dbReference type="Proteomes" id="UP001295684"/>
    </source>
</evidence>
<evidence type="ECO:0000256" key="1">
    <source>
        <dbReference type="SAM" id="MobiDB-lite"/>
    </source>
</evidence>
<reference evidence="2" key="1">
    <citation type="submission" date="2023-07" db="EMBL/GenBank/DDBJ databases">
        <authorList>
            <consortium name="AG Swart"/>
            <person name="Singh M."/>
            <person name="Singh A."/>
            <person name="Seah K."/>
            <person name="Emmerich C."/>
        </authorList>
    </citation>
    <scope>NUCLEOTIDE SEQUENCE</scope>
    <source>
        <strain evidence="2">DP1</strain>
    </source>
</reference>
<comment type="caution">
    <text evidence="2">The sequence shown here is derived from an EMBL/GenBank/DDBJ whole genome shotgun (WGS) entry which is preliminary data.</text>
</comment>
<dbReference type="AlphaFoldDB" id="A0AAD1Y460"/>
<feature type="region of interest" description="Disordered" evidence="1">
    <location>
        <begin position="413"/>
        <end position="432"/>
    </location>
</feature>
<name>A0AAD1Y460_EUPCR</name>
<feature type="compositionally biased region" description="Polar residues" evidence="1">
    <location>
        <begin position="824"/>
        <end position="839"/>
    </location>
</feature>
<feature type="compositionally biased region" description="Basic and acidic residues" evidence="1">
    <location>
        <begin position="54"/>
        <end position="63"/>
    </location>
</feature>
<dbReference type="EMBL" id="CAMPGE010026676">
    <property type="protein sequence ID" value="CAI2384348.1"/>
    <property type="molecule type" value="Genomic_DNA"/>
</dbReference>
<organism evidence="2 3">
    <name type="scientific">Euplotes crassus</name>
    <dbReference type="NCBI Taxonomy" id="5936"/>
    <lineage>
        <taxon>Eukaryota</taxon>
        <taxon>Sar</taxon>
        <taxon>Alveolata</taxon>
        <taxon>Ciliophora</taxon>
        <taxon>Intramacronucleata</taxon>
        <taxon>Spirotrichea</taxon>
        <taxon>Hypotrichia</taxon>
        <taxon>Euplotida</taxon>
        <taxon>Euplotidae</taxon>
        <taxon>Moneuplotes</taxon>
    </lineage>
</organism>
<feature type="compositionally biased region" description="Polar residues" evidence="1">
    <location>
        <begin position="9"/>
        <end position="20"/>
    </location>
</feature>
<sequence length="839" mass="96091">MEELDLNMSGLSHISSNGNSDFLEDDSDYFNNKNPPSSCSEEEVKDEVPQDPPELEKQVRVEDPGCSEATEIQQNKQLVDMGIRRMESEKIKGNDLETNQEQSDLVSQKVKMHDKAQTEDLGVLVPLFDCMFCVSNSKVFIQNLVNDSLKRRGNNVRVGDYDIDMHYYISYLTKVANTQDIEQNEIINLTDTFEENEESKENSVSVQESLSQICNNISENNFTPLDIAKIIERRKATKNAIKSKTNEKVNENKPFLKIRTDKEYHQCDNSMQELRMNLSYESEEHNIYSPKFSSSLSSDEKSSISIDQQDEMNAKNDPLFDAHSIEEIKIYSNYPQNVESEANSIEKDLSQAPGKAVAPPIRCESPHIRVDLFPKKEESGSVDNTYYCSTTIPSFNFSFKYKNLNSEGMSLLHSSRRQELPSTLQEKTRSEELRDSMMNPNTSASQSRNICMYEGKLLINNSAENFKRKSKINPRKLEFHPDKISEYSAKTYSQVSANKEKINESLKTASKILKNEKIMRNLKKSSKANTDKATEKSKVKLKKMTSYTFKYGSSKKASYKAIAERNKTRVNSIIKQGHKYNKSHGNHSKKLTKESKILRKNYTNYLTKADDSRAKRSQRISKLESDYRLNLTKKLSLNYTSTNGSKFSDNSSVVIHSETSAMVKASIMSDEGGKFVSSPKFLKTPKTMKAQTSRMCPAIFSYNINSLKKNFKKVRSINKKTQKNLDNRLQKLVKKNSTLASTSRKKTFLKSKYLQIQLDREKAKVTNNHDYTQRSFATKPKKKYSNASPLITSLSYNDRTYQMGYKKKSLCKSVNKVYTKKTRLQSSKRSNDTSQCSYK</sequence>
<dbReference type="Proteomes" id="UP001295684">
    <property type="component" value="Unassembled WGS sequence"/>
</dbReference>
<feature type="compositionally biased region" description="Polar residues" evidence="1">
    <location>
        <begin position="29"/>
        <end position="39"/>
    </location>
</feature>
<evidence type="ECO:0000313" key="2">
    <source>
        <dbReference type="EMBL" id="CAI2384348.1"/>
    </source>
</evidence>
<accession>A0AAD1Y460</accession>